<dbReference type="InterPro" id="IPR013785">
    <property type="entry name" value="Aldolase_TIM"/>
</dbReference>
<keyword evidence="7" id="KW-1185">Reference proteome</keyword>
<dbReference type="InterPro" id="IPR000887">
    <property type="entry name" value="Aldlse_KDPG_KHG"/>
</dbReference>
<protein>
    <submittedName>
        <fullName evidence="6">2-dehydro-3-deoxyphosphogluconate aldolase/(4S)-4-hydroxy-2-oxoglutarate aldolase</fullName>
        <ecNumber evidence="6">4.1.2.14</ecNumber>
        <ecNumber evidence="6">4.1.3.42</ecNumber>
    </submittedName>
</protein>
<comment type="similarity">
    <text evidence="2">Belongs to the KHG/KDPG aldolase family.</text>
</comment>
<dbReference type="EMBL" id="JAFIDA010000001">
    <property type="protein sequence ID" value="MBP1326272.1"/>
    <property type="molecule type" value="Genomic_DNA"/>
</dbReference>
<dbReference type="PANTHER" id="PTHR30246:SF1">
    <property type="entry name" value="2-DEHYDRO-3-DEOXY-6-PHOSPHOGALACTONATE ALDOLASE-RELATED"/>
    <property type="match status" value="1"/>
</dbReference>
<dbReference type="EC" id="4.1.3.42" evidence="6"/>
<dbReference type="SUPFAM" id="SSF51569">
    <property type="entry name" value="Aldolase"/>
    <property type="match status" value="1"/>
</dbReference>
<dbReference type="PANTHER" id="PTHR30246">
    <property type="entry name" value="2-KETO-3-DEOXY-6-PHOSPHOGLUCONATE ALDOLASE"/>
    <property type="match status" value="1"/>
</dbReference>
<comment type="caution">
    <text evidence="6">The sequence shown here is derived from an EMBL/GenBank/DDBJ whole genome shotgun (WGS) entry which is preliminary data.</text>
</comment>
<dbReference type="Proteomes" id="UP000675163">
    <property type="component" value="Unassembled WGS sequence"/>
</dbReference>
<evidence type="ECO:0000256" key="3">
    <source>
        <dbReference type="ARBA" id="ARBA00011233"/>
    </source>
</evidence>
<evidence type="ECO:0000256" key="1">
    <source>
        <dbReference type="ARBA" id="ARBA00004761"/>
    </source>
</evidence>
<organism evidence="6 7">
    <name type="scientific">Leucobacter exalbidus</name>
    <dbReference type="NCBI Taxonomy" id="662960"/>
    <lineage>
        <taxon>Bacteria</taxon>
        <taxon>Bacillati</taxon>
        <taxon>Actinomycetota</taxon>
        <taxon>Actinomycetes</taxon>
        <taxon>Micrococcales</taxon>
        <taxon>Microbacteriaceae</taxon>
        <taxon>Leucobacter</taxon>
    </lineage>
</organism>
<accession>A0A940PLT4</accession>
<comment type="subunit">
    <text evidence="3">Homotrimer.</text>
</comment>
<dbReference type="Pfam" id="PF01081">
    <property type="entry name" value="Aldolase"/>
    <property type="match status" value="1"/>
</dbReference>
<dbReference type="CDD" id="cd00452">
    <property type="entry name" value="KDPG_aldolase"/>
    <property type="match status" value="1"/>
</dbReference>
<gene>
    <name evidence="6" type="ORF">JOF28_001504</name>
</gene>
<sequence>MNDFFTDIFRGAPFLAILRGFSVERTLELATAAWDAGISAVEIPAQSPEAIETLRIVAAAGQARGAIVGAGTIISVDQVEAVRAAGARFTVAPGFDSVVAQASEDAGLAHLPGVGTASEIQAVLTTGRTWVKAFPADALGERWFAGMRGPFPHLNIVATGGMSADNAEQFLAAGANVISLGSALADPAQIAKISHLI</sequence>
<comment type="pathway">
    <text evidence="1">Carbohydrate acid metabolism.</text>
</comment>
<evidence type="ECO:0000256" key="4">
    <source>
        <dbReference type="ARBA" id="ARBA00023239"/>
    </source>
</evidence>
<keyword evidence="5" id="KW-0119">Carbohydrate metabolism</keyword>
<dbReference type="GO" id="GO:0106009">
    <property type="term" value="F:(4S)-4-hydroxy-2-oxoglutarate aldolase activity"/>
    <property type="evidence" value="ECO:0007669"/>
    <property type="project" value="UniProtKB-EC"/>
</dbReference>
<evidence type="ECO:0000256" key="5">
    <source>
        <dbReference type="ARBA" id="ARBA00023277"/>
    </source>
</evidence>
<reference evidence="6" key="1">
    <citation type="submission" date="2021-02" db="EMBL/GenBank/DDBJ databases">
        <title>Sequencing the genomes of 1000 actinobacteria strains.</title>
        <authorList>
            <person name="Klenk H.-P."/>
        </authorList>
    </citation>
    <scope>NUCLEOTIDE SEQUENCE</scope>
    <source>
        <strain evidence="6">DSM 22850</strain>
    </source>
</reference>
<evidence type="ECO:0000256" key="2">
    <source>
        <dbReference type="ARBA" id="ARBA00006906"/>
    </source>
</evidence>
<dbReference type="RefSeq" id="WP_245189903.1">
    <property type="nucleotide sequence ID" value="NZ_JAFIDA010000001.1"/>
</dbReference>
<dbReference type="AlphaFoldDB" id="A0A940PLT4"/>
<dbReference type="GO" id="GO:0008675">
    <property type="term" value="F:2-dehydro-3-deoxy-phosphogluconate aldolase activity"/>
    <property type="evidence" value="ECO:0007669"/>
    <property type="project" value="UniProtKB-EC"/>
</dbReference>
<keyword evidence="4 6" id="KW-0456">Lyase</keyword>
<proteinExistence type="inferred from homology"/>
<evidence type="ECO:0000313" key="7">
    <source>
        <dbReference type="Proteomes" id="UP000675163"/>
    </source>
</evidence>
<dbReference type="Gene3D" id="3.20.20.70">
    <property type="entry name" value="Aldolase class I"/>
    <property type="match status" value="1"/>
</dbReference>
<evidence type="ECO:0000313" key="6">
    <source>
        <dbReference type="EMBL" id="MBP1326272.1"/>
    </source>
</evidence>
<dbReference type="EC" id="4.1.2.14" evidence="6"/>
<name>A0A940PLT4_9MICO</name>